<protein>
    <recommendedName>
        <fullName evidence="3">LTXXQ motif family protein</fullName>
    </recommendedName>
</protein>
<comment type="caution">
    <text evidence="2">The sequence shown here is derived from an EMBL/GenBank/DDBJ whole genome shotgun (WGS) entry which is preliminary data.</text>
</comment>
<feature type="compositionally biased region" description="Polar residues" evidence="1">
    <location>
        <begin position="181"/>
        <end position="191"/>
    </location>
</feature>
<reference evidence="2" key="1">
    <citation type="journal article" date="2015" name="Nature">
        <title>Complex archaea that bridge the gap between prokaryotes and eukaryotes.</title>
        <authorList>
            <person name="Spang A."/>
            <person name="Saw J.H."/>
            <person name="Jorgensen S.L."/>
            <person name="Zaremba-Niedzwiedzka K."/>
            <person name="Martijn J."/>
            <person name="Lind A.E."/>
            <person name="van Eijk R."/>
            <person name="Schleper C."/>
            <person name="Guy L."/>
            <person name="Ettema T.J."/>
        </authorList>
    </citation>
    <scope>NUCLEOTIDE SEQUENCE</scope>
</reference>
<sequence>MTQIYNRNTARPKRFVAIAAAALMASTAAGTAFAQQTTSPMQPSAATASDSRDGSMMRRGDGKGMSGQRGERGGKEFKGHGGMRGMGGMGRMGGGGRHVGMMARMFTPAHVADALSTIETGIGVRPDQMEAWRKFTAAVVAFADASQPPRMGMGMGQGRGMMMPNAGADTSDDDTAMAGESTDSGNETDTAAASDEAMQDDSDDSASNAGQASSQFRGFRMLDRMADRAIAQAGKAEALKSALAEVEAVLTPEQITGVQSIVRSMMRDAHGKRGMQMRGHGGGRGDGGRGDTGGHHRRGGDSDGGFHGRDGGDDRRPDRR</sequence>
<feature type="compositionally biased region" description="Basic and acidic residues" evidence="1">
    <location>
        <begin position="50"/>
        <end position="62"/>
    </location>
</feature>
<evidence type="ECO:0000313" key="2">
    <source>
        <dbReference type="EMBL" id="KKN89504.1"/>
    </source>
</evidence>
<name>A0A0F9UCX2_9ZZZZ</name>
<feature type="compositionally biased region" description="Gly residues" evidence="1">
    <location>
        <begin position="80"/>
        <end position="94"/>
    </location>
</feature>
<feature type="compositionally biased region" description="Basic and acidic residues" evidence="1">
    <location>
        <begin position="69"/>
        <end position="79"/>
    </location>
</feature>
<dbReference type="AlphaFoldDB" id="A0A0F9UCX2"/>
<proteinExistence type="predicted"/>
<gene>
    <name evidence="2" type="ORF">LCGC14_0238350</name>
</gene>
<accession>A0A0F9UCX2</accession>
<feature type="region of interest" description="Disordered" evidence="1">
    <location>
        <begin position="269"/>
        <end position="320"/>
    </location>
</feature>
<evidence type="ECO:0000256" key="1">
    <source>
        <dbReference type="SAM" id="MobiDB-lite"/>
    </source>
</evidence>
<dbReference type="EMBL" id="LAZR01000118">
    <property type="protein sequence ID" value="KKN89504.1"/>
    <property type="molecule type" value="Genomic_DNA"/>
</dbReference>
<feature type="region of interest" description="Disordered" evidence="1">
    <location>
        <begin position="33"/>
        <end position="94"/>
    </location>
</feature>
<feature type="region of interest" description="Disordered" evidence="1">
    <location>
        <begin position="163"/>
        <end position="212"/>
    </location>
</feature>
<feature type="compositionally biased region" description="Basic and acidic residues" evidence="1">
    <location>
        <begin position="286"/>
        <end position="320"/>
    </location>
</feature>
<evidence type="ECO:0008006" key="3">
    <source>
        <dbReference type="Google" id="ProtNLM"/>
    </source>
</evidence>
<organism evidence="2">
    <name type="scientific">marine sediment metagenome</name>
    <dbReference type="NCBI Taxonomy" id="412755"/>
    <lineage>
        <taxon>unclassified sequences</taxon>
        <taxon>metagenomes</taxon>
        <taxon>ecological metagenomes</taxon>
    </lineage>
</organism>
<feature type="compositionally biased region" description="Polar residues" evidence="1">
    <location>
        <begin position="39"/>
        <end position="49"/>
    </location>
</feature>